<gene>
    <name evidence="1" type="ORF">HA332_06815</name>
</gene>
<evidence type="ECO:0008006" key="3">
    <source>
        <dbReference type="Google" id="ProtNLM"/>
    </source>
</evidence>
<dbReference type="AlphaFoldDB" id="A0A832TK50"/>
<accession>A0A832TK50</accession>
<dbReference type="InterPro" id="IPR010268">
    <property type="entry name" value="PaREP1"/>
</dbReference>
<organism evidence="1 2">
    <name type="scientific">Sulfurisphaera tokodaii</name>
    <dbReference type="NCBI Taxonomy" id="111955"/>
    <lineage>
        <taxon>Archaea</taxon>
        <taxon>Thermoproteota</taxon>
        <taxon>Thermoprotei</taxon>
        <taxon>Sulfolobales</taxon>
        <taxon>Sulfolobaceae</taxon>
        <taxon>Sulfurisphaera</taxon>
    </lineage>
</organism>
<dbReference type="EMBL" id="DUJO01000026">
    <property type="protein sequence ID" value="HII74078.1"/>
    <property type="molecule type" value="Genomic_DNA"/>
</dbReference>
<protein>
    <recommendedName>
        <fullName evidence="3">HEPN domain-containing protein</fullName>
    </recommendedName>
</protein>
<reference evidence="1" key="1">
    <citation type="journal article" date="2020" name="bioRxiv">
        <title>A rank-normalized archaeal taxonomy based on genome phylogeny resolves widespread incomplete and uneven classifications.</title>
        <authorList>
            <person name="Rinke C."/>
            <person name="Chuvochina M."/>
            <person name="Mussig A.J."/>
            <person name="Chaumeil P.-A."/>
            <person name="Waite D.W."/>
            <person name="Whitman W.B."/>
            <person name="Parks D.H."/>
            <person name="Hugenholtz P."/>
        </authorList>
    </citation>
    <scope>NUCLEOTIDE SEQUENCE</scope>
    <source>
        <strain evidence="1">UBA8838</strain>
    </source>
</reference>
<dbReference type="Pfam" id="PF05942">
    <property type="entry name" value="PaREP1"/>
    <property type="match status" value="1"/>
</dbReference>
<sequence length="65" mass="7761">MPIESFIINWLKEADELLSRGDLVQASEKYYKAAEEAIKYLSKEKKYFMLFRVLEKEKMEGRIVI</sequence>
<name>A0A832TK50_9CREN</name>
<dbReference type="Proteomes" id="UP000646844">
    <property type="component" value="Unassembled WGS sequence"/>
</dbReference>
<evidence type="ECO:0000313" key="2">
    <source>
        <dbReference type="Proteomes" id="UP000646844"/>
    </source>
</evidence>
<proteinExistence type="predicted"/>
<comment type="caution">
    <text evidence="1">The sequence shown here is derived from an EMBL/GenBank/DDBJ whole genome shotgun (WGS) entry which is preliminary data.</text>
</comment>
<evidence type="ECO:0000313" key="1">
    <source>
        <dbReference type="EMBL" id="HII74078.1"/>
    </source>
</evidence>
<dbReference type="Gene3D" id="1.20.120.330">
    <property type="entry name" value="Nucleotidyltransferases domain 2"/>
    <property type="match status" value="1"/>
</dbReference>